<dbReference type="Proteomes" id="UP000245838">
    <property type="component" value="Chromosome sggmmb4_Chromosome"/>
</dbReference>
<accession>A0A193QIR5</accession>
<sequence>MDLRTAKAAGNQFRHEIRADWEQRIDSAKHISREQGQVQTHQKWVNRVVDSAKLLFDDGKQDYVVNAALLDPIRSPLQQSLRNTAKLILGR</sequence>
<proteinExistence type="predicted"/>
<organism evidence="1 2">
    <name type="scientific">Sodalis glossinidius (strain morsitans)</name>
    <dbReference type="NCBI Taxonomy" id="343509"/>
    <lineage>
        <taxon>Bacteria</taxon>
        <taxon>Pseudomonadati</taxon>
        <taxon>Pseudomonadota</taxon>
        <taxon>Gammaproteobacteria</taxon>
        <taxon>Enterobacterales</taxon>
        <taxon>Bruguierivoracaceae</taxon>
        <taxon>Sodalis</taxon>
    </lineage>
</organism>
<reference evidence="1 2" key="1">
    <citation type="submission" date="2015-05" db="EMBL/GenBank/DDBJ databases">
        <authorList>
            <person name="Goodhead I."/>
        </authorList>
    </citation>
    <scope>NUCLEOTIDE SEQUENCE [LARGE SCALE GENOMIC DNA]</scope>
    <source>
        <strain evidence="2">morsitans</strain>
    </source>
</reference>
<dbReference type="AlphaFoldDB" id="A0A193QIR5"/>
<evidence type="ECO:0000313" key="2">
    <source>
        <dbReference type="Proteomes" id="UP000245838"/>
    </source>
</evidence>
<gene>
    <name evidence="1" type="ORF">SGGMMB4_02168</name>
</gene>
<evidence type="ECO:0000313" key="1">
    <source>
        <dbReference type="EMBL" id="CRL44820.1"/>
    </source>
</evidence>
<protein>
    <submittedName>
        <fullName evidence="1">Uncharacterized protein</fullName>
    </submittedName>
</protein>
<dbReference type="EMBL" id="LN854557">
    <property type="protein sequence ID" value="CRL44820.1"/>
    <property type="molecule type" value="Genomic_DNA"/>
</dbReference>
<name>A0A193QIR5_SODGM</name>